<dbReference type="GO" id="GO:0006415">
    <property type="term" value="P:translational termination"/>
    <property type="evidence" value="ECO:0007669"/>
    <property type="project" value="UniProtKB-UniRule"/>
</dbReference>
<keyword evidence="3" id="KW-0963">Cytoplasm</keyword>
<keyword evidence="6" id="KW-1185">Reference proteome</keyword>
<dbReference type="RefSeq" id="WP_206291621.1">
    <property type="nucleotide sequence ID" value="NZ_CP063458.1"/>
</dbReference>
<dbReference type="Gene3D" id="1.10.132.20">
    <property type="entry name" value="Ribosome-recycling factor"/>
    <property type="match status" value="1"/>
</dbReference>
<feature type="domain" description="Ribosome recycling factor" evidence="4">
    <location>
        <begin position="21"/>
        <end position="184"/>
    </location>
</feature>
<keyword evidence="2 3" id="KW-0648">Protein biosynthesis</keyword>
<dbReference type="GO" id="GO:0043023">
    <property type="term" value="F:ribosomal large subunit binding"/>
    <property type="evidence" value="ECO:0007669"/>
    <property type="project" value="TreeGrafter"/>
</dbReference>
<dbReference type="PANTHER" id="PTHR20982:SF3">
    <property type="entry name" value="MITOCHONDRIAL RIBOSOME RECYCLING FACTOR PSEUDO 1"/>
    <property type="match status" value="1"/>
</dbReference>
<comment type="function">
    <text evidence="3">Responsible for the release of ribosomes from messenger RNA at the termination of protein biosynthesis. May increase the efficiency of translation by recycling ribosomes from one round of translation to another.</text>
</comment>
<dbReference type="GO" id="GO:0005737">
    <property type="term" value="C:cytoplasm"/>
    <property type="evidence" value="ECO:0007669"/>
    <property type="project" value="UniProtKB-SubCell"/>
</dbReference>
<dbReference type="InterPro" id="IPR002661">
    <property type="entry name" value="Ribosome_recyc_fac"/>
</dbReference>
<protein>
    <recommendedName>
        <fullName evidence="3">Ribosome-recycling factor</fullName>
        <shortName evidence="3">RRF</shortName>
    </recommendedName>
    <alternativeName>
        <fullName evidence="3">Ribosome-releasing factor</fullName>
    </alternativeName>
</protein>
<comment type="subcellular location">
    <subcellularLocation>
        <location evidence="3">Cytoplasm</location>
    </subcellularLocation>
</comment>
<name>A0A7M2WSZ8_9BACT</name>
<evidence type="ECO:0000256" key="3">
    <source>
        <dbReference type="HAMAP-Rule" id="MF_00040"/>
    </source>
</evidence>
<comment type="similarity">
    <text evidence="1 3">Belongs to the RRF family.</text>
</comment>
<dbReference type="Gene3D" id="3.30.1360.40">
    <property type="match status" value="1"/>
</dbReference>
<dbReference type="KEGG" id="hbs:IPV69_20655"/>
<evidence type="ECO:0000313" key="6">
    <source>
        <dbReference type="Proteomes" id="UP000593765"/>
    </source>
</evidence>
<organism evidence="5 6">
    <name type="scientific">Humisphaera borealis</name>
    <dbReference type="NCBI Taxonomy" id="2807512"/>
    <lineage>
        <taxon>Bacteria</taxon>
        <taxon>Pseudomonadati</taxon>
        <taxon>Planctomycetota</taxon>
        <taxon>Phycisphaerae</taxon>
        <taxon>Tepidisphaerales</taxon>
        <taxon>Tepidisphaeraceae</taxon>
        <taxon>Humisphaera</taxon>
    </lineage>
</organism>
<evidence type="ECO:0000313" key="5">
    <source>
        <dbReference type="EMBL" id="QOV88628.1"/>
    </source>
</evidence>
<proteinExistence type="inferred from homology"/>
<dbReference type="SUPFAM" id="SSF55194">
    <property type="entry name" value="Ribosome recycling factor, RRF"/>
    <property type="match status" value="1"/>
</dbReference>
<evidence type="ECO:0000256" key="1">
    <source>
        <dbReference type="ARBA" id="ARBA00005912"/>
    </source>
</evidence>
<dbReference type="FunFam" id="3.30.1360.40:FF:000001">
    <property type="entry name" value="Ribosome-recycling factor"/>
    <property type="match status" value="1"/>
</dbReference>
<dbReference type="PANTHER" id="PTHR20982">
    <property type="entry name" value="RIBOSOME RECYCLING FACTOR"/>
    <property type="match status" value="1"/>
</dbReference>
<gene>
    <name evidence="3 5" type="primary">frr</name>
    <name evidence="5" type="ORF">IPV69_20655</name>
</gene>
<dbReference type="InterPro" id="IPR023584">
    <property type="entry name" value="Ribosome_recyc_fac_dom"/>
</dbReference>
<evidence type="ECO:0000259" key="4">
    <source>
        <dbReference type="Pfam" id="PF01765"/>
    </source>
</evidence>
<dbReference type="InterPro" id="IPR036191">
    <property type="entry name" value="RRF_sf"/>
</dbReference>
<sequence>MPADDIMMDCEENMEKAIEHLKHEMRTVRTGRASPAMVENIRAEYYGTPTELRGMAAISVPEATQLLIKPFDAGSLKFIEKAINDAKLPITVRNDGKTLRLILPAMSQEVRKKMVSQVKGFSETAKIHIRNARRDANKLADAEQKGGILTEDQGAKLKEDIQELTKSYESKVDEAIAKKEKEIMEV</sequence>
<dbReference type="HAMAP" id="MF_00040">
    <property type="entry name" value="RRF"/>
    <property type="match status" value="1"/>
</dbReference>
<dbReference type="EMBL" id="CP063458">
    <property type="protein sequence ID" value="QOV88628.1"/>
    <property type="molecule type" value="Genomic_DNA"/>
</dbReference>
<evidence type="ECO:0000256" key="2">
    <source>
        <dbReference type="ARBA" id="ARBA00022917"/>
    </source>
</evidence>
<dbReference type="Pfam" id="PF01765">
    <property type="entry name" value="RRF"/>
    <property type="match status" value="1"/>
</dbReference>
<accession>A0A7M2WSZ8</accession>
<reference evidence="5 6" key="1">
    <citation type="submission" date="2020-10" db="EMBL/GenBank/DDBJ databases">
        <title>Wide distribution of Phycisphaera-like planctomycetes from WD2101 soil group in peatlands and genome analysis of the first cultivated representative.</title>
        <authorList>
            <person name="Dedysh S.N."/>
            <person name="Beletsky A.V."/>
            <person name="Ivanova A."/>
            <person name="Kulichevskaya I.S."/>
            <person name="Suzina N.E."/>
            <person name="Philippov D.A."/>
            <person name="Rakitin A.L."/>
            <person name="Mardanov A.V."/>
            <person name="Ravin N.V."/>
        </authorList>
    </citation>
    <scope>NUCLEOTIDE SEQUENCE [LARGE SCALE GENOMIC DNA]</scope>
    <source>
        <strain evidence="5 6">M1803</strain>
    </source>
</reference>
<dbReference type="CDD" id="cd00520">
    <property type="entry name" value="RRF"/>
    <property type="match status" value="1"/>
</dbReference>
<dbReference type="AlphaFoldDB" id="A0A7M2WSZ8"/>
<dbReference type="Proteomes" id="UP000593765">
    <property type="component" value="Chromosome"/>
</dbReference>
<dbReference type="NCBIfam" id="TIGR00496">
    <property type="entry name" value="frr"/>
    <property type="match status" value="1"/>
</dbReference>